<organism evidence="2 3">
    <name type="scientific">Caenorhabditis japonica</name>
    <dbReference type="NCBI Taxonomy" id="281687"/>
    <lineage>
        <taxon>Eukaryota</taxon>
        <taxon>Metazoa</taxon>
        <taxon>Ecdysozoa</taxon>
        <taxon>Nematoda</taxon>
        <taxon>Chromadorea</taxon>
        <taxon>Rhabditida</taxon>
        <taxon>Rhabditina</taxon>
        <taxon>Rhabditomorpha</taxon>
        <taxon>Rhabditoidea</taxon>
        <taxon>Rhabditidae</taxon>
        <taxon>Peloderinae</taxon>
        <taxon>Caenorhabditis</taxon>
    </lineage>
</organism>
<proteinExistence type="predicted"/>
<dbReference type="AlphaFoldDB" id="A0A8R1DQX4"/>
<name>A0A8R1DQX4_CAEJA</name>
<evidence type="ECO:0000313" key="3">
    <source>
        <dbReference type="Proteomes" id="UP000005237"/>
    </source>
</evidence>
<evidence type="ECO:0000256" key="1">
    <source>
        <dbReference type="SAM" id="MobiDB-lite"/>
    </source>
</evidence>
<dbReference type="EnsemblMetazoa" id="CJA09745.1">
    <property type="protein sequence ID" value="CJA09745.1"/>
    <property type="gene ID" value="WBGene00128949"/>
</dbReference>
<reference evidence="3" key="1">
    <citation type="submission" date="2010-08" db="EMBL/GenBank/DDBJ databases">
        <authorList>
            <consortium name="Caenorhabditis japonica Sequencing Consortium"/>
            <person name="Wilson R.K."/>
        </authorList>
    </citation>
    <scope>NUCLEOTIDE SEQUENCE [LARGE SCALE GENOMIC DNA]</scope>
    <source>
        <strain evidence="3">DF5081</strain>
    </source>
</reference>
<protein>
    <submittedName>
        <fullName evidence="2">Uncharacterized protein</fullName>
    </submittedName>
</protein>
<evidence type="ECO:0000313" key="2">
    <source>
        <dbReference type="EnsemblMetazoa" id="CJA09745.1"/>
    </source>
</evidence>
<feature type="compositionally biased region" description="Basic and acidic residues" evidence="1">
    <location>
        <begin position="77"/>
        <end position="106"/>
    </location>
</feature>
<reference evidence="2" key="2">
    <citation type="submission" date="2022-06" db="UniProtKB">
        <authorList>
            <consortium name="EnsemblMetazoa"/>
        </authorList>
    </citation>
    <scope>IDENTIFICATION</scope>
    <source>
        <strain evidence="2">DF5081</strain>
    </source>
</reference>
<dbReference type="Proteomes" id="UP000005237">
    <property type="component" value="Unassembled WGS sequence"/>
</dbReference>
<keyword evidence="3" id="KW-1185">Reference proteome</keyword>
<sequence length="114" mass="12762">MAEKGAKGQTVSPAVAAKVLGDLKAKLTHLKKCLEVIRAELKNREQLHKAATADLEKLSTMATQAQQNAKAKKKQYKEKMKEMKNKENEENKERIGDERVEKEEKPASSGNDEN</sequence>
<feature type="region of interest" description="Disordered" evidence="1">
    <location>
        <begin position="61"/>
        <end position="114"/>
    </location>
</feature>
<accession>A0A8R1DQX4</accession>